<sequence length="99" mass="11671">KKLAEAGRYVQAMEIFQSLKVFLEREVEELPEEETQELYEKISDMKNRLKRLPEERGEYFFGRADILYDIYSRINTKDGDSERRCRSFLITGEPGVGKS</sequence>
<name>A0AAW5KFQ6_9FIRM</name>
<evidence type="ECO:0000313" key="1">
    <source>
        <dbReference type="EMBL" id="MCQ4950877.1"/>
    </source>
</evidence>
<protein>
    <submittedName>
        <fullName evidence="1">ATP-binding protein</fullName>
    </submittedName>
</protein>
<dbReference type="Proteomes" id="UP001205063">
    <property type="component" value="Unassembled WGS sequence"/>
</dbReference>
<proteinExistence type="predicted"/>
<evidence type="ECO:0000313" key="2">
    <source>
        <dbReference type="Proteomes" id="UP001205063"/>
    </source>
</evidence>
<organism evidence="1 2">
    <name type="scientific">Bittarella massiliensis</name>
    <name type="common">ex Durand et al. 2017</name>
    <dbReference type="NCBI Taxonomy" id="1720313"/>
    <lineage>
        <taxon>Bacteria</taxon>
        <taxon>Bacillati</taxon>
        <taxon>Bacillota</taxon>
        <taxon>Clostridia</taxon>
        <taxon>Eubacteriales</taxon>
        <taxon>Oscillospiraceae</taxon>
        <taxon>Bittarella (ex Durand et al. 2017)</taxon>
    </lineage>
</organism>
<gene>
    <name evidence="1" type="ORF">NE646_14715</name>
</gene>
<dbReference type="EMBL" id="JANGAB010000380">
    <property type="protein sequence ID" value="MCQ4950877.1"/>
    <property type="molecule type" value="Genomic_DNA"/>
</dbReference>
<feature type="non-terminal residue" evidence="1">
    <location>
        <position position="1"/>
    </location>
</feature>
<dbReference type="SUPFAM" id="SSF52540">
    <property type="entry name" value="P-loop containing nucleoside triphosphate hydrolases"/>
    <property type="match status" value="1"/>
</dbReference>
<dbReference type="InterPro" id="IPR027417">
    <property type="entry name" value="P-loop_NTPase"/>
</dbReference>
<comment type="caution">
    <text evidence="1">The sequence shown here is derived from an EMBL/GenBank/DDBJ whole genome shotgun (WGS) entry which is preliminary data.</text>
</comment>
<accession>A0AAW5KFQ6</accession>
<keyword evidence="1" id="KW-0547">Nucleotide-binding</keyword>
<dbReference type="GO" id="GO:0005524">
    <property type="term" value="F:ATP binding"/>
    <property type="evidence" value="ECO:0007669"/>
    <property type="project" value="UniProtKB-KW"/>
</dbReference>
<keyword evidence="1" id="KW-0067">ATP-binding</keyword>
<reference evidence="1" key="1">
    <citation type="submission" date="2022-06" db="EMBL/GenBank/DDBJ databases">
        <title>Isolation of gut microbiota from human fecal samples.</title>
        <authorList>
            <person name="Pamer E.G."/>
            <person name="Barat B."/>
            <person name="Waligurski E."/>
            <person name="Medina S."/>
            <person name="Paddock L."/>
            <person name="Mostad J."/>
        </authorList>
    </citation>
    <scope>NUCLEOTIDE SEQUENCE</scope>
    <source>
        <strain evidence="1">DFI.7.96</strain>
    </source>
</reference>
<dbReference type="RefSeq" id="WP_256136969.1">
    <property type="nucleotide sequence ID" value="NZ_JANGAB010000380.1"/>
</dbReference>
<dbReference type="AlphaFoldDB" id="A0AAW5KFQ6"/>
<feature type="non-terminal residue" evidence="1">
    <location>
        <position position="99"/>
    </location>
</feature>